<dbReference type="OrthoDB" id="1681765at2759"/>
<dbReference type="EMBL" id="BLKM01000032">
    <property type="protein sequence ID" value="GFG28223.1"/>
    <property type="molecule type" value="Genomic_DNA"/>
</dbReference>
<evidence type="ECO:0000313" key="1">
    <source>
        <dbReference type="EMBL" id="GFG28223.1"/>
    </source>
</evidence>
<feature type="non-terminal residue" evidence="1">
    <location>
        <position position="1"/>
    </location>
</feature>
<protein>
    <submittedName>
        <fullName evidence="1">Uncharacterized protein</fullName>
    </submittedName>
</protein>
<dbReference type="InParanoid" id="A0A6L2P7R5"/>
<accession>A0A6L2P7R5</accession>
<proteinExistence type="predicted"/>
<name>A0A6L2P7R5_COPFO</name>
<gene>
    <name evidence="1" type="ORF">Cfor_06912</name>
</gene>
<evidence type="ECO:0000313" key="2">
    <source>
        <dbReference type="Proteomes" id="UP000502823"/>
    </source>
</evidence>
<organism evidence="1 2">
    <name type="scientific">Coptotermes formosanus</name>
    <name type="common">Formosan subterranean termite</name>
    <dbReference type="NCBI Taxonomy" id="36987"/>
    <lineage>
        <taxon>Eukaryota</taxon>
        <taxon>Metazoa</taxon>
        <taxon>Ecdysozoa</taxon>
        <taxon>Arthropoda</taxon>
        <taxon>Hexapoda</taxon>
        <taxon>Insecta</taxon>
        <taxon>Pterygota</taxon>
        <taxon>Neoptera</taxon>
        <taxon>Polyneoptera</taxon>
        <taxon>Dictyoptera</taxon>
        <taxon>Blattodea</taxon>
        <taxon>Blattoidea</taxon>
        <taxon>Termitoidae</taxon>
        <taxon>Rhinotermitidae</taxon>
        <taxon>Coptotermes</taxon>
    </lineage>
</organism>
<keyword evidence="2" id="KW-1185">Reference proteome</keyword>
<comment type="caution">
    <text evidence="1">The sequence shown here is derived from an EMBL/GenBank/DDBJ whole genome shotgun (WGS) entry which is preliminary data.</text>
</comment>
<sequence length="78" mass="8885">LMAVADSNYRFIYVDIGSYGKDCDSQVFKRSSLWTSIQTKAIELPEDKCLPGSENAKLPHFFVGDEAFALHRNLLRPY</sequence>
<dbReference type="AlphaFoldDB" id="A0A6L2P7R5"/>
<dbReference type="Proteomes" id="UP000502823">
    <property type="component" value="Unassembled WGS sequence"/>
</dbReference>
<reference evidence="2" key="1">
    <citation type="submission" date="2020-01" db="EMBL/GenBank/DDBJ databases">
        <title>Draft genome sequence of the Termite Coptotermes fromosanus.</title>
        <authorList>
            <person name="Itakura S."/>
            <person name="Yosikawa Y."/>
            <person name="Umezawa K."/>
        </authorList>
    </citation>
    <scope>NUCLEOTIDE SEQUENCE [LARGE SCALE GENOMIC DNA]</scope>
</reference>
<feature type="non-terminal residue" evidence="1">
    <location>
        <position position="78"/>
    </location>
</feature>